<dbReference type="RefSeq" id="WP_050725220.1">
    <property type="nucleotide sequence ID" value="NZ_CP012332.1"/>
</dbReference>
<evidence type="ECO:0000313" key="2">
    <source>
        <dbReference type="Proteomes" id="UP000055590"/>
    </source>
</evidence>
<keyword evidence="2" id="KW-1185">Reference proteome</keyword>
<sequence length="468" mass="51935">MEARIVELAELLRQNGIRVSPAEVTDASVALSLTGVSERETVRGALKATLLKRAADHDLFDRLFDLYFSGLQGVLDGLETSILRRIEEEGVLEGDELEMLLYTLRDMGQRLSPLTQAMLDGDAGQMAKLLRGSALQLDFGELASPLQAGFYARRLATGAGTSQARGDLDELADRLKAKGIDPAKVELVGRRLSERLREVEAAARRYVEQEIRARGSKNKQKEGALAGRAFSELSREELDRTQLAVRRLAEKLKSRLVRRQREKRRGALNVQRTLRKNMGLGGVPAQLVFRNRRPQRPDVVVLCDVSDSVRNVSRLMLLFVHTLQARFAKVRSFAFVSDVGEITQHFKEVDASRAVDLAVAGQSINVYANSNYGRAFMLFAGAHLGAVTRRTTVLVIGDGRNNYNAPNVWALKELKRRARRVIWICPEDRPSWGFGDSEMALYEKAVDQVVVVQNLGGLEAAAEQIVSG</sequence>
<dbReference type="SUPFAM" id="SSF53300">
    <property type="entry name" value="vWA-like"/>
    <property type="match status" value="1"/>
</dbReference>
<proteinExistence type="predicted"/>
<dbReference type="Pfam" id="PF05762">
    <property type="entry name" value="VWA_CoxE"/>
    <property type="match status" value="1"/>
</dbReference>
<dbReference type="STRING" id="1391653.AKJ08_1209"/>
<gene>
    <name evidence="1" type="ORF">AKJ08_1209</name>
</gene>
<dbReference type="InterPro" id="IPR008912">
    <property type="entry name" value="Uncharacterised_CoxE"/>
</dbReference>
<dbReference type="PATRIC" id="fig|1391653.3.peg.1259"/>
<protein>
    <submittedName>
        <fullName evidence="1">Carbon monoxide dehydrogenase E protein</fullName>
    </submittedName>
</protein>
<name>A0A0K1PBE9_9BACT</name>
<organism evidence="1 2">
    <name type="scientific">Vulgatibacter incomptus</name>
    <dbReference type="NCBI Taxonomy" id="1391653"/>
    <lineage>
        <taxon>Bacteria</taxon>
        <taxon>Pseudomonadati</taxon>
        <taxon>Myxococcota</taxon>
        <taxon>Myxococcia</taxon>
        <taxon>Myxococcales</taxon>
        <taxon>Cystobacterineae</taxon>
        <taxon>Vulgatibacteraceae</taxon>
        <taxon>Vulgatibacter</taxon>
    </lineage>
</organism>
<evidence type="ECO:0000313" key="1">
    <source>
        <dbReference type="EMBL" id="AKU90822.1"/>
    </source>
</evidence>
<dbReference type="OrthoDB" id="9790469at2"/>
<dbReference type="PANTHER" id="PTHR39338">
    <property type="entry name" value="BLL5662 PROTEIN-RELATED"/>
    <property type="match status" value="1"/>
</dbReference>
<dbReference type="KEGG" id="vin:AKJ08_1209"/>
<reference evidence="1 2" key="1">
    <citation type="submission" date="2015-08" db="EMBL/GenBank/DDBJ databases">
        <authorList>
            <person name="Babu N.S."/>
            <person name="Beckwith C.J."/>
            <person name="Beseler K.G."/>
            <person name="Brison A."/>
            <person name="Carone J.V."/>
            <person name="Caskin T.P."/>
            <person name="Diamond M."/>
            <person name="Durham M.E."/>
            <person name="Foxe J.M."/>
            <person name="Go M."/>
            <person name="Henderson B.A."/>
            <person name="Jones I.B."/>
            <person name="McGettigan J.A."/>
            <person name="Micheletti S.J."/>
            <person name="Nasrallah M.E."/>
            <person name="Ortiz D."/>
            <person name="Piller C.R."/>
            <person name="Privatt S.R."/>
            <person name="Schneider S.L."/>
            <person name="Sharp S."/>
            <person name="Smith T.C."/>
            <person name="Stanton J.D."/>
            <person name="Ullery H.E."/>
            <person name="Wilson R.J."/>
            <person name="Serrano M.G."/>
            <person name="Buck G."/>
            <person name="Lee V."/>
            <person name="Wang Y."/>
            <person name="Carvalho R."/>
            <person name="Voegtly L."/>
            <person name="Shi R."/>
            <person name="Duckworth R."/>
            <person name="Johnson A."/>
            <person name="Loviza R."/>
            <person name="Walstead R."/>
            <person name="Shah Z."/>
            <person name="Kiflezghi M."/>
            <person name="Wade K."/>
            <person name="Ball S.L."/>
            <person name="Bradley K.W."/>
            <person name="Asai D.J."/>
            <person name="Bowman C.A."/>
            <person name="Russell D.A."/>
            <person name="Pope W.H."/>
            <person name="Jacobs-Sera D."/>
            <person name="Hendrix R.W."/>
            <person name="Hatfull G.F."/>
        </authorList>
    </citation>
    <scope>NUCLEOTIDE SEQUENCE [LARGE SCALE GENOMIC DNA]</scope>
    <source>
        <strain evidence="1 2">DSM 27710</strain>
    </source>
</reference>
<accession>A0A0K1PBE9</accession>
<dbReference type="PANTHER" id="PTHR39338:SF5">
    <property type="entry name" value="BLR6139 PROTEIN"/>
    <property type="match status" value="1"/>
</dbReference>
<dbReference type="InterPro" id="IPR011195">
    <property type="entry name" value="UCP010256"/>
</dbReference>
<dbReference type="EMBL" id="CP012332">
    <property type="protein sequence ID" value="AKU90822.1"/>
    <property type="molecule type" value="Genomic_DNA"/>
</dbReference>
<dbReference type="Proteomes" id="UP000055590">
    <property type="component" value="Chromosome"/>
</dbReference>
<dbReference type="AlphaFoldDB" id="A0A0K1PBE9"/>
<dbReference type="PIRSF" id="PIRSF010256">
    <property type="entry name" value="CoxE_vWa"/>
    <property type="match status" value="1"/>
</dbReference>
<dbReference type="InterPro" id="IPR036465">
    <property type="entry name" value="vWFA_dom_sf"/>
</dbReference>